<feature type="transmembrane region" description="Helical" evidence="7">
    <location>
        <begin position="157"/>
        <end position="179"/>
    </location>
</feature>
<sequence length="450" mass="48464">MENKRSRVGKKEKGLSAWQLTMMALGTVIGGSFFLGSAIAIEAAGPSILIAFVLGGVLVYFILFALSEMTVSNPTSGSFQTYATEAYGPGAGFVVGWVYWSGMVLGMSSEATAVSILMRQWFPNMKISLLGTIIIISVTLLNLLGADLLSNLESGLAIIKLLAIVAFIMIALLLIFGFMPGNSSVGAGALAKEPLFPGGIKGIAGSMLLVMFAYAGFEIIGLASSEAKNPKETVPKAINYTVLCLVGLYVICIAVLLPLIPTSILDENTSPMVAALDRYHISWAGFAINIVLITAILSTMLAAMFGLGRMMRSLAEAGQAPNWLRDKKDVPYRGILFSGLSMIIGLWFGLLFPRVYLFLISAGGFSVLFTYIVIVASHIRFRRKHGCPEGNCKVRGFPYSSLFVLVSLIIVILSMPLIPGQIYGFIAGIVMVILYTVIYLIVKYKNSQKR</sequence>
<feature type="transmembrane region" description="Helical" evidence="7">
    <location>
        <begin position="422"/>
        <end position="442"/>
    </location>
</feature>
<feature type="transmembrane region" description="Helical" evidence="7">
    <location>
        <begin position="127"/>
        <end position="145"/>
    </location>
</feature>
<feature type="transmembrane region" description="Helical" evidence="7">
    <location>
        <begin position="20"/>
        <end position="41"/>
    </location>
</feature>
<dbReference type="GO" id="GO:0006865">
    <property type="term" value="P:amino acid transport"/>
    <property type="evidence" value="ECO:0007669"/>
    <property type="project" value="UniProtKB-KW"/>
</dbReference>
<name>A0A1I0MU61_9FIRM</name>
<dbReference type="Proteomes" id="UP000199701">
    <property type="component" value="Unassembled WGS sequence"/>
</dbReference>
<evidence type="ECO:0000256" key="3">
    <source>
        <dbReference type="ARBA" id="ARBA00022692"/>
    </source>
</evidence>
<reference evidence="9 10" key="1">
    <citation type="submission" date="2016-10" db="EMBL/GenBank/DDBJ databases">
        <authorList>
            <person name="de Groot N.N."/>
        </authorList>
    </citation>
    <scope>NUCLEOTIDE SEQUENCE [LARGE SCALE GENOMIC DNA]</scope>
    <source>
        <strain evidence="9 10">DSM 9179</strain>
    </source>
</reference>
<dbReference type="AlphaFoldDB" id="A0A1I0MU61"/>
<keyword evidence="5 7" id="KW-1133">Transmembrane helix</keyword>
<dbReference type="GO" id="GO:0016020">
    <property type="term" value="C:membrane"/>
    <property type="evidence" value="ECO:0007669"/>
    <property type="project" value="UniProtKB-SubCell"/>
</dbReference>
<evidence type="ECO:0000256" key="1">
    <source>
        <dbReference type="ARBA" id="ARBA00004141"/>
    </source>
</evidence>
<dbReference type="InterPro" id="IPR004841">
    <property type="entry name" value="AA-permease/SLC12A_dom"/>
</dbReference>
<dbReference type="EMBL" id="FOJI01000002">
    <property type="protein sequence ID" value="SEV91891.1"/>
    <property type="molecule type" value="Genomic_DNA"/>
</dbReference>
<evidence type="ECO:0000259" key="8">
    <source>
        <dbReference type="Pfam" id="PF00324"/>
    </source>
</evidence>
<dbReference type="PIRSF" id="PIRSF006060">
    <property type="entry name" value="AA_transporter"/>
    <property type="match status" value="1"/>
</dbReference>
<feature type="transmembrane region" description="Helical" evidence="7">
    <location>
        <begin position="330"/>
        <end position="350"/>
    </location>
</feature>
<evidence type="ECO:0000256" key="2">
    <source>
        <dbReference type="ARBA" id="ARBA00022448"/>
    </source>
</evidence>
<evidence type="ECO:0000313" key="9">
    <source>
        <dbReference type="EMBL" id="SEV91891.1"/>
    </source>
</evidence>
<keyword evidence="3 7" id="KW-0812">Transmembrane</keyword>
<keyword evidence="6 7" id="KW-0472">Membrane</keyword>
<evidence type="ECO:0000256" key="4">
    <source>
        <dbReference type="ARBA" id="ARBA00022970"/>
    </source>
</evidence>
<feature type="transmembrane region" description="Helical" evidence="7">
    <location>
        <begin position="86"/>
        <end position="107"/>
    </location>
</feature>
<accession>A0A1I0MU61</accession>
<keyword evidence="10" id="KW-1185">Reference proteome</keyword>
<feature type="transmembrane region" description="Helical" evidence="7">
    <location>
        <begin position="280"/>
        <end position="309"/>
    </location>
</feature>
<dbReference type="STRING" id="99656.SAMN05421659_102129"/>
<dbReference type="GO" id="GO:0055085">
    <property type="term" value="P:transmembrane transport"/>
    <property type="evidence" value="ECO:0007669"/>
    <property type="project" value="InterPro"/>
</dbReference>
<dbReference type="PANTHER" id="PTHR43495">
    <property type="entry name" value="GABA PERMEASE"/>
    <property type="match status" value="1"/>
</dbReference>
<evidence type="ECO:0000256" key="5">
    <source>
        <dbReference type="ARBA" id="ARBA00022989"/>
    </source>
</evidence>
<feature type="transmembrane region" description="Helical" evidence="7">
    <location>
        <begin position="397"/>
        <end position="416"/>
    </location>
</feature>
<proteinExistence type="predicted"/>
<feature type="transmembrane region" description="Helical" evidence="7">
    <location>
        <begin position="356"/>
        <end position="376"/>
    </location>
</feature>
<feature type="transmembrane region" description="Helical" evidence="7">
    <location>
        <begin position="199"/>
        <end position="217"/>
    </location>
</feature>
<comment type="subcellular location">
    <subcellularLocation>
        <location evidence="1">Membrane</location>
        <topology evidence="1">Multi-pass membrane protein</topology>
    </subcellularLocation>
</comment>
<gene>
    <name evidence="9" type="ORF">SAMN05421659_102129</name>
</gene>
<feature type="transmembrane region" description="Helical" evidence="7">
    <location>
        <begin position="237"/>
        <end position="260"/>
    </location>
</feature>
<evidence type="ECO:0000256" key="7">
    <source>
        <dbReference type="SAM" id="Phobius"/>
    </source>
</evidence>
<organism evidence="9 10">
    <name type="scientific">[Clostridium] fimetarium</name>
    <dbReference type="NCBI Taxonomy" id="99656"/>
    <lineage>
        <taxon>Bacteria</taxon>
        <taxon>Bacillati</taxon>
        <taxon>Bacillota</taxon>
        <taxon>Clostridia</taxon>
        <taxon>Lachnospirales</taxon>
        <taxon>Lachnospiraceae</taxon>
    </lineage>
</organism>
<protein>
    <submittedName>
        <fullName evidence="9">L-asparagine transporter</fullName>
    </submittedName>
</protein>
<evidence type="ECO:0000313" key="10">
    <source>
        <dbReference type="Proteomes" id="UP000199701"/>
    </source>
</evidence>
<keyword evidence="4" id="KW-0029">Amino-acid transport</keyword>
<evidence type="ECO:0000256" key="6">
    <source>
        <dbReference type="ARBA" id="ARBA00023136"/>
    </source>
</evidence>
<dbReference type="PANTHER" id="PTHR43495:SF5">
    <property type="entry name" value="GAMMA-AMINOBUTYRIC ACID PERMEASE"/>
    <property type="match status" value="1"/>
</dbReference>
<dbReference type="Pfam" id="PF00324">
    <property type="entry name" value="AA_permease"/>
    <property type="match status" value="1"/>
</dbReference>
<dbReference type="Gene3D" id="1.20.1740.10">
    <property type="entry name" value="Amino acid/polyamine transporter I"/>
    <property type="match status" value="1"/>
</dbReference>
<feature type="domain" description="Amino acid permease/ SLC12A" evidence="8">
    <location>
        <begin position="20"/>
        <end position="449"/>
    </location>
</feature>
<keyword evidence="2" id="KW-0813">Transport</keyword>
<feature type="transmembrane region" description="Helical" evidence="7">
    <location>
        <begin position="47"/>
        <end position="66"/>
    </location>
</feature>